<dbReference type="InterPro" id="IPR001646">
    <property type="entry name" value="5peptide_repeat"/>
</dbReference>
<keyword evidence="3" id="KW-1185">Reference proteome</keyword>
<dbReference type="RefSeq" id="WP_318596176.1">
    <property type="nucleotide sequence ID" value="NZ_JAWSTH010000010.1"/>
</dbReference>
<reference evidence="3" key="1">
    <citation type="submission" date="2023-07" db="EMBL/GenBank/DDBJ databases">
        <title>Conexibacter stalactiti sp. nov., isolated from stalactites in a lava cave and emended description of the genus Conexibacter.</title>
        <authorList>
            <person name="Lee S.D."/>
        </authorList>
    </citation>
    <scope>NUCLEOTIDE SEQUENCE [LARGE SCALE GENOMIC DNA]</scope>
    <source>
        <strain evidence="3">KCTC 39840</strain>
    </source>
</reference>
<proteinExistence type="predicted"/>
<evidence type="ECO:0000256" key="1">
    <source>
        <dbReference type="SAM" id="Phobius"/>
    </source>
</evidence>
<evidence type="ECO:0000313" key="3">
    <source>
        <dbReference type="Proteomes" id="UP001284601"/>
    </source>
</evidence>
<keyword evidence="1" id="KW-0812">Transmembrane</keyword>
<gene>
    <name evidence="2" type="ORF">R7226_06200</name>
</gene>
<dbReference type="Gene3D" id="2.160.20.80">
    <property type="entry name" value="E3 ubiquitin-protein ligase SopA"/>
    <property type="match status" value="1"/>
</dbReference>
<name>A0ABU4HMG4_9ACTN</name>
<comment type="caution">
    <text evidence="2">The sequence shown here is derived from an EMBL/GenBank/DDBJ whole genome shotgun (WGS) entry which is preliminary data.</text>
</comment>
<accession>A0ABU4HMG4</accession>
<keyword evidence="1" id="KW-1133">Transmembrane helix</keyword>
<keyword evidence="1" id="KW-0472">Membrane</keyword>
<dbReference type="EMBL" id="JAWSTH010000010">
    <property type="protein sequence ID" value="MDW5593917.1"/>
    <property type="molecule type" value="Genomic_DNA"/>
</dbReference>
<evidence type="ECO:0000313" key="2">
    <source>
        <dbReference type="EMBL" id="MDW5593917.1"/>
    </source>
</evidence>
<feature type="transmembrane region" description="Helical" evidence="1">
    <location>
        <begin position="7"/>
        <end position="29"/>
    </location>
</feature>
<dbReference type="Proteomes" id="UP001284601">
    <property type="component" value="Unassembled WGS sequence"/>
</dbReference>
<sequence length="414" mass="44600">MRNGLKVIAAIILAALLIGAALIGLFVLLHDVAPSWADPRITDPVDRAADIGRVRTAILAVVAGVIAVVSATVGALSLRHASRVHRATQSNEQARRANELYAAAATQLGSPNPAVRLAGIYSFDRLAEQEPQLRQTIVDVWCGYLRIAPEPEPVDPAGGQPSPVRRGRDREVRQTIQRLLAQHLSVTDHHWSEPLNLDLRGAELVDLTLVDVAMTGELDLRGARFYGATLLDDSHFQRINARDAQFLGNTSLSGTSFGDLADFSDARFDGPFEAVRARFRQGALFVGSSFGDGANFTDAHITGSADFEHATFTSAGFDNAVFAPAERRSTLVDSAADARFEGLVFEHASFDWLSLSGAKISSTANYWEASVHIQVGGPDGKAYRAERDPLFLHDLLGGSVTDPPGRPPAGRRPR</sequence>
<dbReference type="SUPFAM" id="SSF141571">
    <property type="entry name" value="Pentapeptide repeat-like"/>
    <property type="match status" value="1"/>
</dbReference>
<protein>
    <submittedName>
        <fullName evidence="2">Pentapeptide repeat-containing protein</fullName>
    </submittedName>
</protein>
<organism evidence="2 3">
    <name type="scientific">Conexibacter stalactiti</name>
    <dbReference type="NCBI Taxonomy" id="1940611"/>
    <lineage>
        <taxon>Bacteria</taxon>
        <taxon>Bacillati</taxon>
        <taxon>Actinomycetota</taxon>
        <taxon>Thermoleophilia</taxon>
        <taxon>Solirubrobacterales</taxon>
        <taxon>Conexibacteraceae</taxon>
        <taxon>Conexibacter</taxon>
    </lineage>
</organism>
<feature type="transmembrane region" description="Helical" evidence="1">
    <location>
        <begin position="57"/>
        <end position="78"/>
    </location>
</feature>
<dbReference type="Pfam" id="PF13576">
    <property type="entry name" value="Pentapeptide_3"/>
    <property type="match status" value="1"/>
</dbReference>
<reference evidence="2 3" key="2">
    <citation type="submission" date="2023-10" db="EMBL/GenBank/DDBJ databases">
        <authorList>
            <person name="Han X.F."/>
        </authorList>
    </citation>
    <scope>NUCLEOTIDE SEQUENCE [LARGE SCALE GENOMIC DNA]</scope>
    <source>
        <strain evidence="2 3">KCTC 39840</strain>
    </source>
</reference>